<evidence type="ECO:0000256" key="8">
    <source>
        <dbReference type="ARBA" id="ARBA00029784"/>
    </source>
</evidence>
<evidence type="ECO:0000256" key="4">
    <source>
        <dbReference type="ARBA" id="ARBA00022490"/>
    </source>
</evidence>
<evidence type="ECO:0000256" key="7">
    <source>
        <dbReference type="ARBA" id="ARBA00023242"/>
    </source>
</evidence>
<dbReference type="GO" id="GO:0016363">
    <property type="term" value="C:nuclear matrix"/>
    <property type="evidence" value="ECO:0007669"/>
    <property type="project" value="TreeGrafter"/>
</dbReference>
<keyword evidence="7 10" id="KW-0539">Nucleus</keyword>
<sequence length="953" mass="106948">MTMKTVDGTNALDCPVLTDPTKQNEVYSYLENLKKDNAGWRRSVENIVGNLIRNHEEHFLLLQVVEDYLRKRYSQATIEEIEIIRTFLRNWMQKLASGTFVPSFLINKMGHIFSIVFSVDFPLRWPRFMQEVFLERGFPHQSNVHFYLKTLISIDQEVVDRDIERSKELFDRNTKIKDAMRELCIKDCAESWWQILENPNLSADHSLVFDVVAAYIDWIDLELVATERFVPLLIKGLSNNESSEAAVRAVEGLVQKGMPAQKKLSLTSALLEVIKSNSLIEVKEDSDEDDLDRIGNLIALIGHQLIIVNSQIEKEGGTTAEAIHALTLVRQLIPIALRLLNDENPEISEIVIDFLRVYVMLIRSSAEQEHVATMAQIVNTALRRYTMPSELNPDGEGEDEIHFHDYRKQLRQLINPIGTKRVQLVVEPIEQMVSQVLLAGTASNIRLVESVVQLVYALSEMIPSTFTQQTKEKDVWLVRATQLPLALLQAIPLDGRSAQVHIQYFENACRYEKIVGTSPDKIVPIVTEAFLDERGVSFPNEKVRTRVVYLFVRFVKAQKQALNPLVSQIVPRIAPLLAPGSTGLSEDDQGFLFEVTATLIIFGNLEPAQKRQFLEELATTIASRFQQGLVELAATRARRDKAATEQMMQSLSAIVTHASRLSKAFSKEVTMVAHSCSDLFMKLLTLFLEALSPTNVFLLESVRQLTHRLVVCIEQEMLVLLPSVLGKLGECSQDLDSMQHLLILCHQIVSKHGKAVLKSGVDFGMILTNAARFSADPETQSKLPQDEANKRALLYCQRAFGQFLYSVVSSETLTDLAPGAASDMIVEAARQLSFLADSAVQKACIMSLSKCAVLSVTQNGGRWFEIGIRTILEVPALPHISSTDASSQLVVHECSIGLLAMRAAATPQFDTIVAGLMPEEMNRNLHTLLTTMKGRDLDKSLIAFYAPLKQQQQ</sequence>
<dbReference type="InterPro" id="IPR016024">
    <property type="entry name" value="ARM-type_fold"/>
</dbReference>
<evidence type="ECO:0000256" key="9">
    <source>
        <dbReference type="ARBA" id="ARBA00032199"/>
    </source>
</evidence>
<keyword evidence="6 10" id="KW-0694">RNA-binding</keyword>
<evidence type="ECO:0000256" key="2">
    <source>
        <dbReference type="ARBA" id="ARBA00018928"/>
    </source>
</evidence>
<dbReference type="GO" id="GO:0071528">
    <property type="term" value="P:tRNA re-export from nucleus"/>
    <property type="evidence" value="ECO:0007669"/>
    <property type="project" value="UniProtKB-UniRule"/>
</dbReference>
<dbReference type="InterPro" id="IPR013598">
    <property type="entry name" value="Exportin-1/Importin-b-like"/>
</dbReference>
<feature type="domain" description="Exportin-T C-terminal" evidence="12">
    <location>
        <begin position="324"/>
        <end position="754"/>
    </location>
</feature>
<keyword evidence="3 10" id="KW-0813">Transport</keyword>
<dbReference type="SUPFAM" id="SSF48371">
    <property type="entry name" value="ARM repeat"/>
    <property type="match status" value="1"/>
</dbReference>
<evidence type="ECO:0000256" key="6">
    <source>
        <dbReference type="ARBA" id="ARBA00022884"/>
    </source>
</evidence>
<evidence type="ECO:0000313" key="13">
    <source>
        <dbReference type="Proteomes" id="UP000887575"/>
    </source>
</evidence>
<organism evidence="13 14">
    <name type="scientific">Mesorhabditis belari</name>
    <dbReference type="NCBI Taxonomy" id="2138241"/>
    <lineage>
        <taxon>Eukaryota</taxon>
        <taxon>Metazoa</taxon>
        <taxon>Ecdysozoa</taxon>
        <taxon>Nematoda</taxon>
        <taxon>Chromadorea</taxon>
        <taxon>Rhabditida</taxon>
        <taxon>Rhabditina</taxon>
        <taxon>Rhabditomorpha</taxon>
        <taxon>Rhabditoidea</taxon>
        <taxon>Rhabditidae</taxon>
        <taxon>Mesorhabditinae</taxon>
        <taxon>Mesorhabditis</taxon>
    </lineage>
</organism>
<evidence type="ECO:0000259" key="11">
    <source>
        <dbReference type="Pfam" id="PF08389"/>
    </source>
</evidence>
<reference evidence="14" key="1">
    <citation type="submission" date="2024-02" db="UniProtKB">
        <authorList>
            <consortium name="WormBaseParasite"/>
        </authorList>
    </citation>
    <scope>IDENTIFICATION</scope>
</reference>
<dbReference type="Pfam" id="PF08389">
    <property type="entry name" value="Xpo1"/>
    <property type="match status" value="1"/>
</dbReference>
<name>A0AAF3FQ25_9BILA</name>
<comment type="function">
    <text evidence="10">tRNA nucleus export receptor which facilitates tRNA translocation across the nuclear pore complex.</text>
</comment>
<keyword evidence="13" id="KW-1185">Reference proteome</keyword>
<dbReference type="PANTHER" id="PTHR15952">
    <property type="entry name" value="EXPORTIN-T/LOS1"/>
    <property type="match status" value="1"/>
</dbReference>
<evidence type="ECO:0000256" key="10">
    <source>
        <dbReference type="RuleBase" id="RU366037"/>
    </source>
</evidence>
<proteinExistence type="inferred from homology"/>
<evidence type="ECO:0000259" key="12">
    <source>
        <dbReference type="Pfam" id="PF19282"/>
    </source>
</evidence>
<comment type="subcellular location">
    <subcellularLocation>
        <location evidence="1 10">Cytoplasm</location>
    </subcellularLocation>
    <subcellularLocation>
        <location evidence="10">Nucleus</location>
    </subcellularLocation>
    <text evidence="10">Shuttles between the nucleus and the cytoplasm.</text>
</comment>
<accession>A0AAF3FQ25</accession>
<dbReference type="Pfam" id="PF19282">
    <property type="entry name" value="Exportin-T"/>
    <property type="match status" value="1"/>
</dbReference>
<dbReference type="InterPro" id="IPR011989">
    <property type="entry name" value="ARM-like"/>
</dbReference>
<evidence type="ECO:0000313" key="14">
    <source>
        <dbReference type="WBParaSite" id="MBELARI_LOCUS8177"/>
    </source>
</evidence>
<dbReference type="GO" id="GO:0005643">
    <property type="term" value="C:nuclear pore"/>
    <property type="evidence" value="ECO:0007669"/>
    <property type="project" value="TreeGrafter"/>
</dbReference>
<evidence type="ECO:0000256" key="3">
    <source>
        <dbReference type="ARBA" id="ARBA00022448"/>
    </source>
</evidence>
<dbReference type="Proteomes" id="UP000887575">
    <property type="component" value="Unassembled WGS sequence"/>
</dbReference>
<comment type="similarity">
    <text evidence="10">Belongs to the exportin family.</text>
</comment>
<dbReference type="GO" id="GO:0005737">
    <property type="term" value="C:cytoplasm"/>
    <property type="evidence" value="ECO:0007669"/>
    <property type="project" value="UniProtKB-SubCell"/>
</dbReference>
<evidence type="ECO:0000256" key="1">
    <source>
        <dbReference type="ARBA" id="ARBA00004496"/>
    </source>
</evidence>
<dbReference type="PANTHER" id="PTHR15952:SF11">
    <property type="entry name" value="EXPORTIN-T"/>
    <property type="match status" value="1"/>
</dbReference>
<keyword evidence="4 10" id="KW-0963">Cytoplasm</keyword>
<protein>
    <recommendedName>
        <fullName evidence="2 10">Exportin-T</fullName>
    </recommendedName>
    <alternativeName>
        <fullName evidence="8 10">Exportin(tRNA)</fullName>
    </alternativeName>
    <alternativeName>
        <fullName evidence="9 10">tRNA exportin</fullName>
    </alternativeName>
</protein>
<dbReference type="WBParaSite" id="MBELARI_LOCUS8177">
    <property type="protein sequence ID" value="MBELARI_LOCUS8177"/>
    <property type="gene ID" value="MBELARI_LOCUS8177"/>
</dbReference>
<dbReference type="GO" id="GO:0000049">
    <property type="term" value="F:tRNA binding"/>
    <property type="evidence" value="ECO:0007669"/>
    <property type="project" value="UniProtKB-UniRule"/>
</dbReference>
<dbReference type="GO" id="GO:0031267">
    <property type="term" value="F:small GTPase binding"/>
    <property type="evidence" value="ECO:0007669"/>
    <property type="project" value="InterPro"/>
</dbReference>
<dbReference type="InterPro" id="IPR045546">
    <property type="entry name" value="Exportin-T_C"/>
</dbReference>
<dbReference type="AlphaFoldDB" id="A0AAF3FQ25"/>
<evidence type="ECO:0000256" key="5">
    <source>
        <dbReference type="ARBA" id="ARBA00022555"/>
    </source>
</evidence>
<keyword evidence="5 10" id="KW-0820">tRNA-binding</keyword>
<dbReference type="Gene3D" id="1.25.10.10">
    <property type="entry name" value="Leucine-rich Repeat Variant"/>
    <property type="match status" value="1"/>
</dbReference>
<dbReference type="InterPro" id="IPR040017">
    <property type="entry name" value="XPOT"/>
</dbReference>
<feature type="domain" description="Exportin-1/Importin-beta-like" evidence="11">
    <location>
        <begin position="102"/>
        <end position="248"/>
    </location>
</feature>